<dbReference type="AlphaFoldDB" id="A0AAW1IDQ6"/>
<comment type="caution">
    <text evidence="2">The sequence shown here is derived from an EMBL/GenBank/DDBJ whole genome shotgun (WGS) entry which is preliminary data.</text>
</comment>
<dbReference type="Pfam" id="PF18322">
    <property type="entry name" value="CLIP_1"/>
    <property type="match status" value="1"/>
</dbReference>
<gene>
    <name evidence="2" type="ORF">QE152_g36207</name>
</gene>
<dbReference type="GO" id="GO:0006508">
    <property type="term" value="P:proteolysis"/>
    <property type="evidence" value="ECO:0007669"/>
    <property type="project" value="UniProtKB-KW"/>
</dbReference>
<organism evidence="2 3">
    <name type="scientific">Popillia japonica</name>
    <name type="common">Japanese beetle</name>
    <dbReference type="NCBI Taxonomy" id="7064"/>
    <lineage>
        <taxon>Eukaryota</taxon>
        <taxon>Metazoa</taxon>
        <taxon>Ecdysozoa</taxon>
        <taxon>Arthropoda</taxon>
        <taxon>Hexapoda</taxon>
        <taxon>Insecta</taxon>
        <taxon>Pterygota</taxon>
        <taxon>Neoptera</taxon>
        <taxon>Endopterygota</taxon>
        <taxon>Coleoptera</taxon>
        <taxon>Polyphaga</taxon>
        <taxon>Scarabaeiformia</taxon>
        <taxon>Scarabaeidae</taxon>
        <taxon>Rutelinae</taxon>
        <taxon>Popillia</taxon>
    </lineage>
</organism>
<dbReference type="EMBL" id="JASPKY010000636">
    <property type="protein sequence ID" value="KAK9687518.1"/>
    <property type="molecule type" value="Genomic_DNA"/>
</dbReference>
<keyword evidence="3" id="KW-1185">Reference proteome</keyword>
<keyword evidence="2" id="KW-0378">Hydrolase</keyword>
<dbReference type="InterPro" id="IPR041515">
    <property type="entry name" value="PPAF-2-like_Clip"/>
</dbReference>
<dbReference type="GO" id="GO:0008233">
    <property type="term" value="F:peptidase activity"/>
    <property type="evidence" value="ECO:0007669"/>
    <property type="project" value="UniProtKB-KW"/>
</dbReference>
<proteinExistence type="predicted"/>
<evidence type="ECO:0000259" key="1">
    <source>
        <dbReference type="Pfam" id="PF18322"/>
    </source>
</evidence>
<name>A0AAW1IDQ6_POPJA</name>
<sequence length="155" mass="17425">MFGPTPSPPLEDYGRFAVLLHHDINKVQRYDIKFCLKLPAKLYCCIIHYIQENMLFYIFLSWLLITIQAQNNADKDAAVSQIFGNASEYIPPGYEIVTKAPLGSLMALPKCGMGPDEGKKVCVPYYRCDSETNTVTPEEVINTTGEGVIDIRFVL</sequence>
<evidence type="ECO:0000313" key="3">
    <source>
        <dbReference type="Proteomes" id="UP001458880"/>
    </source>
</evidence>
<evidence type="ECO:0000313" key="2">
    <source>
        <dbReference type="EMBL" id="KAK9687518.1"/>
    </source>
</evidence>
<reference evidence="2 3" key="1">
    <citation type="journal article" date="2024" name="BMC Genomics">
        <title>De novo assembly and annotation of Popillia japonica's genome with initial clues to its potential as an invasive pest.</title>
        <authorList>
            <person name="Cucini C."/>
            <person name="Boschi S."/>
            <person name="Funari R."/>
            <person name="Cardaioli E."/>
            <person name="Iannotti N."/>
            <person name="Marturano G."/>
            <person name="Paoli F."/>
            <person name="Bruttini M."/>
            <person name="Carapelli A."/>
            <person name="Frati F."/>
            <person name="Nardi F."/>
        </authorList>
    </citation>
    <scope>NUCLEOTIDE SEQUENCE [LARGE SCALE GENOMIC DNA]</scope>
    <source>
        <strain evidence="2">DMR45628</strain>
    </source>
</reference>
<protein>
    <submittedName>
        <fullName evidence="2">Serine protease Clip domain PPAF-2</fullName>
    </submittedName>
</protein>
<accession>A0AAW1IDQ6</accession>
<feature type="domain" description="PPAF-2-like Clip" evidence="1">
    <location>
        <begin position="114"/>
        <end position="153"/>
    </location>
</feature>
<keyword evidence="2" id="KW-0645">Protease</keyword>
<dbReference type="Proteomes" id="UP001458880">
    <property type="component" value="Unassembled WGS sequence"/>
</dbReference>